<comment type="caution">
    <text evidence="2">The sequence shown here is derived from an EMBL/GenBank/DDBJ whole genome shotgun (WGS) entry which is preliminary data.</text>
</comment>
<accession>A0A1S2ND00</accession>
<proteinExistence type="predicted"/>
<dbReference type="Pfam" id="PF13302">
    <property type="entry name" value="Acetyltransf_3"/>
    <property type="match status" value="1"/>
</dbReference>
<dbReference type="RefSeq" id="WP_071362114.1">
    <property type="nucleotide sequence ID" value="NZ_JRYB01000001.1"/>
</dbReference>
<protein>
    <submittedName>
        <fullName evidence="2">Acetyltransferase family protein</fullName>
    </submittedName>
</protein>
<dbReference type="Proteomes" id="UP000180246">
    <property type="component" value="Unassembled WGS sequence"/>
</dbReference>
<sequence length="175" mass="20064">MTVLHSARLRFEPVTDAHYDGMRLLNGDPEVMRYISGQAETPEETRAVIARVKARWETIGYSWWNFIEHDTGELVGAGCIQHLAQDPANPHEIGWRLRPDRWGRGYAIEAAERMARFAFDELEVPLLCAICDTGNLRSARIMEKLGMRFRGEEVWHGRPTLAYEIGRAAWQARQA</sequence>
<dbReference type="EMBL" id="JRYB01000001">
    <property type="protein sequence ID" value="OIJ42915.1"/>
    <property type="molecule type" value="Genomic_DNA"/>
</dbReference>
<gene>
    <name evidence="2" type="ORF">LO55_3088</name>
</gene>
<dbReference type="InterPro" id="IPR051531">
    <property type="entry name" value="N-acetyltransferase"/>
</dbReference>
<keyword evidence="2" id="KW-0808">Transferase</keyword>
<dbReference type="PANTHER" id="PTHR43792:SF1">
    <property type="entry name" value="N-ACETYLTRANSFERASE DOMAIN-CONTAINING PROTEIN"/>
    <property type="match status" value="1"/>
</dbReference>
<dbReference type="InterPro" id="IPR016181">
    <property type="entry name" value="Acyl_CoA_acyltransferase"/>
</dbReference>
<organism evidence="2 3">
    <name type="scientific">Massilia timonae</name>
    <dbReference type="NCBI Taxonomy" id="47229"/>
    <lineage>
        <taxon>Bacteria</taxon>
        <taxon>Pseudomonadati</taxon>
        <taxon>Pseudomonadota</taxon>
        <taxon>Betaproteobacteria</taxon>
        <taxon>Burkholderiales</taxon>
        <taxon>Oxalobacteraceae</taxon>
        <taxon>Telluria group</taxon>
        <taxon>Massilia</taxon>
    </lineage>
</organism>
<dbReference type="PROSITE" id="PS51186">
    <property type="entry name" value="GNAT"/>
    <property type="match status" value="1"/>
</dbReference>
<reference evidence="2 3" key="1">
    <citation type="submission" date="2014-10" db="EMBL/GenBank/DDBJ databases">
        <authorList>
            <person name="Seo M.-J."/>
            <person name="Seok Y.J."/>
            <person name="Cha I.-T."/>
        </authorList>
    </citation>
    <scope>NUCLEOTIDE SEQUENCE [LARGE SCALE GENOMIC DNA]</scope>
    <source>
        <strain evidence="2 3">NEU</strain>
    </source>
</reference>
<dbReference type="PANTHER" id="PTHR43792">
    <property type="entry name" value="GNAT FAMILY, PUTATIVE (AFU_ORTHOLOGUE AFUA_3G00765)-RELATED-RELATED"/>
    <property type="match status" value="1"/>
</dbReference>
<feature type="domain" description="N-acetyltransferase" evidence="1">
    <location>
        <begin position="9"/>
        <end position="170"/>
    </location>
</feature>
<dbReference type="Gene3D" id="3.40.630.30">
    <property type="match status" value="1"/>
</dbReference>
<evidence type="ECO:0000313" key="2">
    <source>
        <dbReference type="EMBL" id="OIJ42915.1"/>
    </source>
</evidence>
<dbReference type="InterPro" id="IPR000182">
    <property type="entry name" value="GNAT_dom"/>
</dbReference>
<dbReference type="SUPFAM" id="SSF55729">
    <property type="entry name" value="Acyl-CoA N-acyltransferases (Nat)"/>
    <property type="match status" value="1"/>
</dbReference>
<evidence type="ECO:0000313" key="3">
    <source>
        <dbReference type="Proteomes" id="UP000180246"/>
    </source>
</evidence>
<dbReference type="AlphaFoldDB" id="A0A1S2ND00"/>
<name>A0A1S2ND00_9BURK</name>
<evidence type="ECO:0000259" key="1">
    <source>
        <dbReference type="PROSITE" id="PS51186"/>
    </source>
</evidence>
<dbReference type="GO" id="GO:0016747">
    <property type="term" value="F:acyltransferase activity, transferring groups other than amino-acyl groups"/>
    <property type="evidence" value="ECO:0007669"/>
    <property type="project" value="InterPro"/>
</dbReference>